<accession>A0A9P0HLU2</accession>
<protein>
    <submittedName>
        <fullName evidence="1">Uncharacterized protein</fullName>
    </submittedName>
</protein>
<dbReference type="EMBL" id="OV725082">
    <property type="protein sequence ID" value="CAH1405073.1"/>
    <property type="molecule type" value="Genomic_DNA"/>
</dbReference>
<dbReference type="Proteomes" id="UP001152798">
    <property type="component" value="Chromosome 6"/>
</dbReference>
<gene>
    <name evidence="1" type="ORF">NEZAVI_LOCUS13362</name>
</gene>
<reference evidence="1" key="1">
    <citation type="submission" date="2022-01" db="EMBL/GenBank/DDBJ databases">
        <authorList>
            <person name="King R."/>
        </authorList>
    </citation>
    <scope>NUCLEOTIDE SEQUENCE</scope>
</reference>
<sequence length="155" mass="17305">MAREVWRNLNTTPSPCQPIGTVGMLDSAMIHWRTSGGDLSRAMDTMSSGENILETIFSFQPEQVEVFVNTEGARAEDVSLRMCPEDGGFELSVAHREEGTTASARREVRRLYNFQRPLYWNRAVANVTPEGVLHLVVPGPVLQSQPQPFPIDPCF</sequence>
<keyword evidence="2" id="KW-1185">Reference proteome</keyword>
<name>A0A9P0HLU2_NEZVI</name>
<dbReference type="AlphaFoldDB" id="A0A9P0HLU2"/>
<dbReference type="OrthoDB" id="6603479at2759"/>
<proteinExistence type="predicted"/>
<evidence type="ECO:0000313" key="1">
    <source>
        <dbReference type="EMBL" id="CAH1405073.1"/>
    </source>
</evidence>
<organism evidence="1 2">
    <name type="scientific">Nezara viridula</name>
    <name type="common">Southern green stink bug</name>
    <name type="synonym">Cimex viridulus</name>
    <dbReference type="NCBI Taxonomy" id="85310"/>
    <lineage>
        <taxon>Eukaryota</taxon>
        <taxon>Metazoa</taxon>
        <taxon>Ecdysozoa</taxon>
        <taxon>Arthropoda</taxon>
        <taxon>Hexapoda</taxon>
        <taxon>Insecta</taxon>
        <taxon>Pterygota</taxon>
        <taxon>Neoptera</taxon>
        <taxon>Paraneoptera</taxon>
        <taxon>Hemiptera</taxon>
        <taxon>Heteroptera</taxon>
        <taxon>Panheteroptera</taxon>
        <taxon>Pentatomomorpha</taxon>
        <taxon>Pentatomoidea</taxon>
        <taxon>Pentatomidae</taxon>
        <taxon>Pentatominae</taxon>
        <taxon>Nezara</taxon>
    </lineage>
</organism>
<evidence type="ECO:0000313" key="2">
    <source>
        <dbReference type="Proteomes" id="UP001152798"/>
    </source>
</evidence>